<dbReference type="STRING" id="1423734.FC83_GL003118"/>
<dbReference type="PATRIC" id="fig|1423734.3.peg.3168"/>
<dbReference type="Proteomes" id="UP000051236">
    <property type="component" value="Unassembled WGS sequence"/>
</dbReference>
<evidence type="ECO:0000313" key="1">
    <source>
        <dbReference type="EMBL" id="KRM33042.1"/>
    </source>
</evidence>
<organism evidence="1 2">
    <name type="scientific">Agrilactobacillus composti DSM 18527 = JCM 14202</name>
    <dbReference type="NCBI Taxonomy" id="1423734"/>
    <lineage>
        <taxon>Bacteria</taxon>
        <taxon>Bacillati</taxon>
        <taxon>Bacillota</taxon>
        <taxon>Bacilli</taxon>
        <taxon>Lactobacillales</taxon>
        <taxon>Lactobacillaceae</taxon>
        <taxon>Agrilactobacillus</taxon>
    </lineage>
</organism>
<comment type="caution">
    <text evidence="1">The sequence shown here is derived from an EMBL/GenBank/DDBJ whole genome shotgun (WGS) entry which is preliminary data.</text>
</comment>
<proteinExistence type="predicted"/>
<dbReference type="EMBL" id="AZGA01000057">
    <property type="protein sequence ID" value="KRM33042.1"/>
    <property type="molecule type" value="Genomic_DNA"/>
</dbReference>
<evidence type="ECO:0000313" key="2">
    <source>
        <dbReference type="Proteomes" id="UP000051236"/>
    </source>
</evidence>
<dbReference type="eggNOG" id="COG3077">
    <property type="taxonomic scope" value="Bacteria"/>
</dbReference>
<sequence>MVTALYKRIVAEQGIPFKLALTPRETVGNELAQTVMGLPAKPFKNKEEIQKWLANDENW</sequence>
<protein>
    <submittedName>
        <fullName evidence="1">Uncharacterized protein</fullName>
    </submittedName>
</protein>
<accession>A0A0R1XS93</accession>
<keyword evidence="2" id="KW-1185">Reference proteome</keyword>
<dbReference type="AlphaFoldDB" id="A0A0R1XS93"/>
<name>A0A0R1XS93_9LACO</name>
<gene>
    <name evidence="1" type="ORF">FC83_GL003118</name>
</gene>
<reference evidence="1 2" key="1">
    <citation type="journal article" date="2015" name="Genome Announc.">
        <title>Expanding the biotechnology potential of lactobacilli through comparative genomics of 213 strains and associated genera.</title>
        <authorList>
            <person name="Sun Z."/>
            <person name="Harris H.M."/>
            <person name="McCann A."/>
            <person name="Guo C."/>
            <person name="Argimon S."/>
            <person name="Zhang W."/>
            <person name="Yang X."/>
            <person name="Jeffery I.B."/>
            <person name="Cooney J.C."/>
            <person name="Kagawa T.F."/>
            <person name="Liu W."/>
            <person name="Song Y."/>
            <person name="Salvetti E."/>
            <person name="Wrobel A."/>
            <person name="Rasinkangas P."/>
            <person name="Parkhill J."/>
            <person name="Rea M.C."/>
            <person name="O'Sullivan O."/>
            <person name="Ritari J."/>
            <person name="Douillard F.P."/>
            <person name="Paul Ross R."/>
            <person name="Yang R."/>
            <person name="Briner A.E."/>
            <person name="Felis G.E."/>
            <person name="de Vos W.M."/>
            <person name="Barrangou R."/>
            <person name="Klaenhammer T.R."/>
            <person name="Caufield P.W."/>
            <person name="Cui Y."/>
            <person name="Zhang H."/>
            <person name="O'Toole P.W."/>
        </authorList>
    </citation>
    <scope>NUCLEOTIDE SEQUENCE [LARGE SCALE GENOMIC DNA]</scope>
    <source>
        <strain evidence="1 2">DSM 18527</strain>
    </source>
</reference>